<protein>
    <submittedName>
        <fullName evidence="1">2-alkenal reductase (Nadp(+)-dependent)</fullName>
    </submittedName>
</protein>
<dbReference type="Proteomes" id="UP000237347">
    <property type="component" value="Unassembled WGS sequence"/>
</dbReference>
<dbReference type="GO" id="GO:0032440">
    <property type="term" value="F:2-alkenal reductase [NAD(P)H] activity"/>
    <property type="evidence" value="ECO:0007669"/>
    <property type="project" value="TreeGrafter"/>
</dbReference>
<evidence type="ECO:0000313" key="1">
    <source>
        <dbReference type="EMBL" id="KAK7825149.1"/>
    </source>
</evidence>
<dbReference type="PANTHER" id="PTHR43205">
    <property type="entry name" value="PROSTAGLANDIN REDUCTASE"/>
    <property type="match status" value="1"/>
</dbReference>
<dbReference type="InterPro" id="IPR045010">
    <property type="entry name" value="MDR_fam"/>
</dbReference>
<dbReference type="EMBL" id="PKMF04000583">
    <property type="protein sequence ID" value="KAK7825149.1"/>
    <property type="molecule type" value="Genomic_DNA"/>
</dbReference>
<dbReference type="AlphaFoldDB" id="A0AAW0JFY9"/>
<accession>A0AAW0JFY9</accession>
<reference evidence="1 2" key="1">
    <citation type="journal article" date="2018" name="Sci. Data">
        <title>The draft genome sequence of cork oak.</title>
        <authorList>
            <person name="Ramos A.M."/>
            <person name="Usie A."/>
            <person name="Barbosa P."/>
            <person name="Barros P.M."/>
            <person name="Capote T."/>
            <person name="Chaves I."/>
            <person name="Simoes F."/>
            <person name="Abreu I."/>
            <person name="Carrasquinho I."/>
            <person name="Faro C."/>
            <person name="Guimaraes J.B."/>
            <person name="Mendonca D."/>
            <person name="Nobrega F."/>
            <person name="Rodrigues L."/>
            <person name="Saibo N.J.M."/>
            <person name="Varela M.C."/>
            <person name="Egas C."/>
            <person name="Matos J."/>
            <person name="Miguel C.M."/>
            <person name="Oliveira M.M."/>
            <person name="Ricardo C.P."/>
            <person name="Goncalves S."/>
        </authorList>
    </citation>
    <scope>NUCLEOTIDE SEQUENCE [LARGE SCALE GENOMIC DNA]</scope>
    <source>
        <strain evidence="2">cv. HL8</strain>
    </source>
</reference>
<proteinExistence type="predicted"/>
<feature type="non-terminal residue" evidence="1">
    <location>
        <position position="171"/>
    </location>
</feature>
<name>A0AAW0JFY9_QUESU</name>
<evidence type="ECO:0000313" key="2">
    <source>
        <dbReference type="Proteomes" id="UP000237347"/>
    </source>
</evidence>
<dbReference type="InterPro" id="IPR036291">
    <property type="entry name" value="NAD(P)-bd_dom_sf"/>
</dbReference>
<keyword evidence="2" id="KW-1185">Reference proteome</keyword>
<dbReference type="SUPFAM" id="SSF51735">
    <property type="entry name" value="NAD(P)-binding Rossmann-fold domains"/>
    <property type="match status" value="1"/>
</dbReference>
<dbReference type="PANTHER" id="PTHR43205:SF7">
    <property type="entry name" value="PROSTAGLANDIN REDUCTASE 1"/>
    <property type="match status" value="1"/>
</dbReference>
<comment type="caution">
    <text evidence="1">The sequence shown here is derived from an EMBL/GenBank/DDBJ whole genome shotgun (WGS) entry which is preliminary data.</text>
</comment>
<organism evidence="1 2">
    <name type="scientific">Quercus suber</name>
    <name type="common">Cork oak</name>
    <dbReference type="NCBI Taxonomy" id="58331"/>
    <lineage>
        <taxon>Eukaryota</taxon>
        <taxon>Viridiplantae</taxon>
        <taxon>Streptophyta</taxon>
        <taxon>Embryophyta</taxon>
        <taxon>Tracheophyta</taxon>
        <taxon>Spermatophyta</taxon>
        <taxon>Magnoliopsida</taxon>
        <taxon>eudicotyledons</taxon>
        <taxon>Gunneridae</taxon>
        <taxon>Pentapetalae</taxon>
        <taxon>rosids</taxon>
        <taxon>fabids</taxon>
        <taxon>Fagales</taxon>
        <taxon>Fagaceae</taxon>
        <taxon>Quercus</taxon>
    </lineage>
</organism>
<sequence length="171" mass="19157">MKSHKTEINSYLIGVVRLQEKGNNYAFKGEGGVCGYGYVILEVLDGGDGFHVVVVAVVMSMGRVKNIEEQDAVEEQDALQRKKATPMYLRWKGCYKEINFFFYVLGRKRQPKALERSRTVMYPFPTIQDFGMPSMTTYAGFHEKGENVFVSAASGVVGQLVGQFAKLLGCY</sequence>
<dbReference type="Gene3D" id="3.40.50.720">
    <property type="entry name" value="NAD(P)-binding Rossmann-like Domain"/>
    <property type="match status" value="1"/>
</dbReference>
<gene>
    <name evidence="1" type="primary">DBR_22</name>
    <name evidence="1" type="ORF">CFP56_033670</name>
</gene>